<dbReference type="Gene3D" id="2.40.50.140">
    <property type="entry name" value="Nucleic acid-binding proteins"/>
    <property type="match status" value="1"/>
</dbReference>
<comment type="function">
    <text evidence="11">Acts as component of the MCM2-7 complex (MCM complex) which is the replicative helicase essential for 'once per cell cycle' DNA replication initiation and elongation in eukaryotic cells. The active ATPase sites in the MCM2-7 ring are formed through the interaction surfaces of two neighboring subunits such that a critical structure of a conserved arginine finger motif is provided in trans relative to the ATP-binding site of the Walker A box of the adjacent subunit. The six ATPase active sites, however, are likely to contribute differentially to the complex helicase activity.</text>
</comment>
<dbReference type="Pfam" id="PF17855">
    <property type="entry name" value="MCM_lid"/>
    <property type="match status" value="1"/>
</dbReference>
<evidence type="ECO:0000256" key="1">
    <source>
        <dbReference type="ARBA" id="ARBA00004123"/>
    </source>
</evidence>
<dbReference type="GO" id="GO:0016787">
    <property type="term" value="F:hydrolase activity"/>
    <property type="evidence" value="ECO:0007669"/>
    <property type="project" value="UniProtKB-KW"/>
</dbReference>
<dbReference type="PANTHER" id="PTHR11630">
    <property type="entry name" value="DNA REPLICATION LICENSING FACTOR MCM FAMILY MEMBER"/>
    <property type="match status" value="1"/>
</dbReference>
<feature type="region of interest" description="Disordered" evidence="12">
    <location>
        <begin position="657"/>
        <end position="739"/>
    </location>
</feature>
<keyword evidence="9 11" id="KW-0539">Nucleus</keyword>
<keyword evidence="7 10" id="KW-0067">ATP-binding</keyword>
<dbReference type="InterPro" id="IPR033762">
    <property type="entry name" value="MCM_OB"/>
</dbReference>
<keyword evidence="3 11" id="KW-0235">DNA replication</keyword>
<proteinExistence type="inferred from homology"/>
<dbReference type="GO" id="GO:0042555">
    <property type="term" value="C:MCM complex"/>
    <property type="evidence" value="ECO:0007669"/>
    <property type="project" value="UniProtKB-UniRule"/>
</dbReference>
<dbReference type="GO" id="GO:0005524">
    <property type="term" value="F:ATP binding"/>
    <property type="evidence" value="ECO:0007669"/>
    <property type="project" value="UniProtKB-UniRule"/>
</dbReference>
<comment type="subunit">
    <text evidence="11">Component of the MCM2-7 complex.</text>
</comment>
<evidence type="ECO:0000256" key="7">
    <source>
        <dbReference type="ARBA" id="ARBA00022840"/>
    </source>
</evidence>
<dbReference type="Proteomes" id="UP000095282">
    <property type="component" value="Unplaced"/>
</dbReference>
<dbReference type="GO" id="GO:0003697">
    <property type="term" value="F:single-stranded DNA binding"/>
    <property type="evidence" value="ECO:0007669"/>
    <property type="project" value="TreeGrafter"/>
</dbReference>
<dbReference type="SUPFAM" id="SSF52540">
    <property type="entry name" value="P-loop containing nucleoside triphosphate hydrolases"/>
    <property type="match status" value="1"/>
</dbReference>
<dbReference type="STRING" id="1561998.A0A1I7U881"/>
<evidence type="ECO:0000256" key="4">
    <source>
        <dbReference type="ARBA" id="ARBA00022741"/>
    </source>
</evidence>
<dbReference type="InterPro" id="IPR056575">
    <property type="entry name" value="WH_MCM3_C"/>
</dbReference>
<evidence type="ECO:0000256" key="8">
    <source>
        <dbReference type="ARBA" id="ARBA00023125"/>
    </source>
</evidence>
<dbReference type="Pfam" id="PF17207">
    <property type="entry name" value="MCM_OB"/>
    <property type="match status" value="1"/>
</dbReference>
<feature type="domain" description="MCM C-terminal AAA(+) ATPase" evidence="13">
    <location>
        <begin position="298"/>
        <end position="504"/>
    </location>
</feature>
<dbReference type="InterPro" id="IPR018525">
    <property type="entry name" value="MCM_CS"/>
</dbReference>
<name>A0A1I7U881_9PELO</name>
<dbReference type="PRINTS" id="PR01659">
    <property type="entry name" value="MCMPROTEIN3"/>
</dbReference>
<evidence type="ECO:0000256" key="10">
    <source>
        <dbReference type="RuleBase" id="RU004070"/>
    </source>
</evidence>
<dbReference type="InterPro" id="IPR027417">
    <property type="entry name" value="P-loop_NTPase"/>
</dbReference>
<keyword evidence="4 10" id="KW-0547">Nucleotide-binding</keyword>
<dbReference type="InterPro" id="IPR012340">
    <property type="entry name" value="NA-bd_OB-fold"/>
</dbReference>
<dbReference type="GO" id="GO:0006271">
    <property type="term" value="P:DNA strand elongation involved in DNA replication"/>
    <property type="evidence" value="ECO:0007669"/>
    <property type="project" value="TreeGrafter"/>
</dbReference>
<dbReference type="GO" id="GO:0017116">
    <property type="term" value="F:single-stranded DNA helicase activity"/>
    <property type="evidence" value="ECO:0007669"/>
    <property type="project" value="TreeGrafter"/>
</dbReference>
<dbReference type="Pfam" id="PF23191">
    <property type="entry name" value="WHD_MCM3_C"/>
    <property type="match status" value="1"/>
</dbReference>
<dbReference type="eggNOG" id="KOG0479">
    <property type="taxonomic scope" value="Eukaryota"/>
</dbReference>
<evidence type="ECO:0000256" key="3">
    <source>
        <dbReference type="ARBA" id="ARBA00022705"/>
    </source>
</evidence>
<evidence type="ECO:0000256" key="12">
    <source>
        <dbReference type="SAM" id="MobiDB-lite"/>
    </source>
</evidence>
<comment type="catalytic activity">
    <reaction evidence="11">
        <text>ATP + H2O = ADP + phosphate + H(+)</text>
        <dbReference type="Rhea" id="RHEA:13065"/>
        <dbReference type="ChEBI" id="CHEBI:15377"/>
        <dbReference type="ChEBI" id="CHEBI:15378"/>
        <dbReference type="ChEBI" id="CHEBI:30616"/>
        <dbReference type="ChEBI" id="CHEBI:43474"/>
        <dbReference type="ChEBI" id="CHEBI:456216"/>
        <dbReference type="EC" id="3.6.4.12"/>
    </reaction>
</comment>
<comment type="similarity">
    <text evidence="2 10">Belongs to the MCM family.</text>
</comment>
<dbReference type="PROSITE" id="PS00847">
    <property type="entry name" value="MCM_1"/>
    <property type="match status" value="1"/>
</dbReference>
<evidence type="ECO:0000313" key="15">
    <source>
        <dbReference type="WBParaSite" id="Csp11.Scaffold629.g15849.t1"/>
    </source>
</evidence>
<evidence type="ECO:0000256" key="11">
    <source>
        <dbReference type="RuleBase" id="RU368061"/>
    </source>
</evidence>
<dbReference type="Gene3D" id="3.30.1640.10">
    <property type="entry name" value="mini-chromosome maintenance (MCM) complex, chain A, domain 1"/>
    <property type="match status" value="1"/>
</dbReference>
<dbReference type="InterPro" id="IPR027925">
    <property type="entry name" value="MCM_N"/>
</dbReference>
<dbReference type="CDD" id="cd17754">
    <property type="entry name" value="MCM3"/>
    <property type="match status" value="1"/>
</dbReference>
<dbReference type="InterPro" id="IPR031327">
    <property type="entry name" value="MCM"/>
</dbReference>
<dbReference type="PROSITE" id="PS50051">
    <property type="entry name" value="MCM_2"/>
    <property type="match status" value="1"/>
</dbReference>
<organism evidence="14 15">
    <name type="scientific">Caenorhabditis tropicalis</name>
    <dbReference type="NCBI Taxonomy" id="1561998"/>
    <lineage>
        <taxon>Eukaryota</taxon>
        <taxon>Metazoa</taxon>
        <taxon>Ecdysozoa</taxon>
        <taxon>Nematoda</taxon>
        <taxon>Chromadorea</taxon>
        <taxon>Rhabditida</taxon>
        <taxon>Rhabditina</taxon>
        <taxon>Rhabditomorpha</taxon>
        <taxon>Rhabditoidea</taxon>
        <taxon>Rhabditidae</taxon>
        <taxon>Peloderinae</taxon>
        <taxon>Caenorhabditis</taxon>
    </lineage>
</organism>
<dbReference type="Pfam" id="PF00493">
    <property type="entry name" value="MCM"/>
    <property type="match status" value="1"/>
</dbReference>
<dbReference type="AlphaFoldDB" id="A0A1I7U881"/>
<keyword evidence="14" id="KW-1185">Reference proteome</keyword>
<dbReference type="InterPro" id="IPR001208">
    <property type="entry name" value="MCM_dom"/>
</dbReference>
<accession>A0A1I7U881</accession>
<dbReference type="InterPro" id="IPR003593">
    <property type="entry name" value="AAA+_ATPase"/>
</dbReference>
<dbReference type="GO" id="GO:0005634">
    <property type="term" value="C:nucleus"/>
    <property type="evidence" value="ECO:0007669"/>
    <property type="project" value="UniProtKB-SubCell"/>
</dbReference>
<keyword evidence="8 10" id="KW-0238">DNA-binding</keyword>
<dbReference type="SMART" id="SM00350">
    <property type="entry name" value="MCM"/>
    <property type="match status" value="1"/>
</dbReference>
<dbReference type="SMART" id="SM00382">
    <property type="entry name" value="AAA"/>
    <property type="match status" value="1"/>
</dbReference>
<dbReference type="InterPro" id="IPR041562">
    <property type="entry name" value="MCM_lid"/>
</dbReference>
<dbReference type="PANTHER" id="PTHR11630:SF46">
    <property type="entry name" value="DNA REPLICATION LICENSING FACTOR MCM3-RELATED"/>
    <property type="match status" value="1"/>
</dbReference>
<dbReference type="Pfam" id="PF14551">
    <property type="entry name" value="MCM_N"/>
    <property type="match status" value="1"/>
</dbReference>
<evidence type="ECO:0000256" key="2">
    <source>
        <dbReference type="ARBA" id="ARBA00008010"/>
    </source>
</evidence>
<evidence type="ECO:0000256" key="6">
    <source>
        <dbReference type="ARBA" id="ARBA00022806"/>
    </source>
</evidence>
<dbReference type="EC" id="3.6.4.12" evidence="11"/>
<feature type="compositionally biased region" description="Polar residues" evidence="12">
    <location>
        <begin position="717"/>
        <end position="732"/>
    </location>
</feature>
<dbReference type="GO" id="GO:0000727">
    <property type="term" value="P:double-strand break repair via break-induced replication"/>
    <property type="evidence" value="ECO:0007669"/>
    <property type="project" value="TreeGrafter"/>
</dbReference>
<comment type="subcellular location">
    <subcellularLocation>
        <location evidence="1 11">Nucleus</location>
    </subcellularLocation>
</comment>
<evidence type="ECO:0000259" key="13">
    <source>
        <dbReference type="PROSITE" id="PS50051"/>
    </source>
</evidence>
<reference evidence="15" key="1">
    <citation type="submission" date="2016-11" db="UniProtKB">
        <authorList>
            <consortium name="WormBaseParasite"/>
        </authorList>
    </citation>
    <scope>IDENTIFICATION</scope>
</reference>
<evidence type="ECO:0000256" key="9">
    <source>
        <dbReference type="ARBA" id="ARBA00023242"/>
    </source>
</evidence>
<evidence type="ECO:0000256" key="5">
    <source>
        <dbReference type="ARBA" id="ARBA00022801"/>
    </source>
</evidence>
<dbReference type="WBParaSite" id="Csp11.Scaffold629.g15849.t1">
    <property type="protein sequence ID" value="Csp11.Scaffold629.g15849.t1"/>
    <property type="gene ID" value="Csp11.Scaffold629.g15849"/>
</dbReference>
<dbReference type="PRINTS" id="PR01657">
    <property type="entry name" value="MCMFAMILY"/>
</dbReference>
<dbReference type="GO" id="GO:1902975">
    <property type="term" value="P:mitotic DNA replication initiation"/>
    <property type="evidence" value="ECO:0007669"/>
    <property type="project" value="TreeGrafter"/>
</dbReference>
<sequence>MDGQNDGMLIDRAEEARKQEITEQYLNFLDNQTDTHHYRQKIMKMMNDGESRLVMNLDEIREVMPERAEGLLTQSVLEMNCLQTALQTAISNSDVQAVVKTGFHVGFEGTFGERHVNPRTLKSSYLGNLVCCEGIVTKCSSVRQKLLTSVHYCPATNKVLEKKFADFTMLDSIVTNNAYPTEDENKNPLETEFGHSVYKDHQTFTIQELPESAPAGQLPRAVDCVADLDLADRVKPGDRVRIIGIFRVLPNKQNGVSSGSFRSIIIINHIQMLSKEIIPNFEPQDVKDVRKISKSKDPFELLARSLAPSICGHEETKKALLCLLLGGMEKVLENGSRLRGDINVLLIGDPSVAKSQLLRYVLRMAPRAITTTGRGSSGVGLTAAVTTDPDSGERRLEAGAMVLADRGVVCIDEFDKMSDIDRTAIHEVMEQGRVTISKAGIHAKLNARCSVLAAANPVYGRYNPFKSPMENIGMQDSLLSRFDLIFVLLDEHDADRDANVAGHVLKLHTYRTQGESDGNVLPMGGGVETISTISMETKKASTSIYEENTQWAGIQNTKILTMDFMRKYIHLARAVQPVLTDEATEYISEVYADIRSFDITKTDQERTMPVTARQLETLIRLSSAIAKARFSKKVEREDTEKAYNLLHFACFKEKPKARQEYEKKKRGAQYEGEDEEEQSDDEPEDTQTHDEPGSSSVPTAATPRRGVRRRAADDNDTQSTVNDTTISESQPTAKKARTGPAAIGIDRYKELRKYVREAFDKIGTTDDMVELQVITDSVQTLAGRNKFTDDELKAGYEQLENDNAAMVVEGKITLI</sequence>
<keyword evidence="6 11" id="KW-0347">Helicase</keyword>
<dbReference type="SUPFAM" id="SSF50249">
    <property type="entry name" value="Nucleic acid-binding proteins"/>
    <property type="match status" value="1"/>
</dbReference>
<evidence type="ECO:0000313" key="14">
    <source>
        <dbReference type="Proteomes" id="UP000095282"/>
    </source>
</evidence>
<dbReference type="InterPro" id="IPR008046">
    <property type="entry name" value="Mcm3"/>
</dbReference>
<dbReference type="Gene3D" id="2.20.28.10">
    <property type="match status" value="1"/>
</dbReference>
<dbReference type="Gene3D" id="3.40.50.300">
    <property type="entry name" value="P-loop containing nucleotide triphosphate hydrolases"/>
    <property type="match status" value="1"/>
</dbReference>
<feature type="compositionally biased region" description="Acidic residues" evidence="12">
    <location>
        <begin position="671"/>
        <end position="685"/>
    </location>
</feature>
<keyword evidence="5 11" id="KW-0378">Hydrolase</keyword>
<protein>
    <recommendedName>
        <fullName evidence="11">DNA replication licensing factor MCM3</fullName>
        <ecNumber evidence="11">3.6.4.12</ecNumber>
    </recommendedName>
</protein>